<name>A0A0D0TMM4_PSEFL</name>
<dbReference type="RefSeq" id="WP_080889015.1">
    <property type="nucleotide sequence ID" value="NZ_JXCQ01000008.1"/>
</dbReference>
<keyword evidence="2 3" id="KW-0012">Acyltransferase</keyword>
<dbReference type="SUPFAM" id="SSF51161">
    <property type="entry name" value="Trimeric LpxA-like enzymes"/>
    <property type="match status" value="1"/>
</dbReference>
<dbReference type="CDD" id="cd03354">
    <property type="entry name" value="LbH_SAT"/>
    <property type="match status" value="1"/>
</dbReference>
<evidence type="ECO:0000256" key="1">
    <source>
        <dbReference type="ARBA" id="ARBA00022679"/>
    </source>
</evidence>
<organism evidence="4 5">
    <name type="scientific">Pseudomonas fluorescens</name>
    <dbReference type="NCBI Taxonomy" id="294"/>
    <lineage>
        <taxon>Bacteria</taxon>
        <taxon>Pseudomonadati</taxon>
        <taxon>Pseudomonadota</taxon>
        <taxon>Gammaproteobacteria</taxon>
        <taxon>Pseudomonadales</taxon>
        <taxon>Pseudomonadaceae</taxon>
        <taxon>Pseudomonas</taxon>
    </lineage>
</organism>
<evidence type="ECO:0000256" key="3">
    <source>
        <dbReference type="PIRNR" id="PIRNR000441"/>
    </source>
</evidence>
<comment type="caution">
    <text evidence="4">The sequence shown here is derived from an EMBL/GenBank/DDBJ whole genome shotgun (WGS) entry which is preliminary data.</text>
</comment>
<evidence type="ECO:0000313" key="5">
    <source>
        <dbReference type="Proteomes" id="UP000032210"/>
    </source>
</evidence>
<reference evidence="4 5" key="1">
    <citation type="submission" date="2015-01" db="EMBL/GenBank/DDBJ databases">
        <title>Genome sequence of the beneficial rhizobacterium Pseudomonas fluorescens 2-79.</title>
        <authorList>
            <person name="Thuermer A."/>
            <person name="Daniel R."/>
        </authorList>
    </citation>
    <scope>NUCLEOTIDE SEQUENCE [LARGE SCALE GENOMIC DNA]</scope>
    <source>
        <strain evidence="4 5">2-79</strain>
    </source>
</reference>
<dbReference type="InterPro" id="IPR045304">
    <property type="entry name" value="LbH_SAT"/>
</dbReference>
<dbReference type="PATRIC" id="fig|294.125.peg.1348"/>
<keyword evidence="1 3" id="KW-0808">Transferase</keyword>
<dbReference type="GO" id="GO:0005737">
    <property type="term" value="C:cytoplasm"/>
    <property type="evidence" value="ECO:0007669"/>
    <property type="project" value="InterPro"/>
</dbReference>
<sequence>MSLAYLVQDLRSIAGSDRTSRVLKSVVFDHTAHLTIVLRLGQSFLKIPVVGRILSFLIEYFIRIFFSSDISCRAKIGPGLCIMHGHDIVIGAAVVMGANCKIFNGVTFGNQDLSKTSTGNQPTLGNNVVVCTGAKVLGPVFLDDNVLVGANSVVVKSFPKGTIVVGVPGRALEKN</sequence>
<dbReference type="GO" id="GO:0006535">
    <property type="term" value="P:cysteine biosynthetic process from serine"/>
    <property type="evidence" value="ECO:0007669"/>
    <property type="project" value="InterPro"/>
</dbReference>
<proteinExistence type="inferred from homology"/>
<evidence type="ECO:0000313" key="4">
    <source>
        <dbReference type="EMBL" id="KIR23159.1"/>
    </source>
</evidence>
<dbReference type="PIRSF" id="PIRSF000441">
    <property type="entry name" value="CysE"/>
    <property type="match status" value="1"/>
</dbReference>
<dbReference type="InterPro" id="IPR005881">
    <property type="entry name" value="Ser_O-AcTrfase"/>
</dbReference>
<comment type="catalytic activity">
    <reaction evidence="3">
        <text>L-serine + acetyl-CoA = O-acetyl-L-serine + CoA</text>
        <dbReference type="Rhea" id="RHEA:24560"/>
        <dbReference type="ChEBI" id="CHEBI:33384"/>
        <dbReference type="ChEBI" id="CHEBI:57287"/>
        <dbReference type="ChEBI" id="CHEBI:57288"/>
        <dbReference type="ChEBI" id="CHEBI:58340"/>
        <dbReference type="EC" id="2.3.1.30"/>
    </reaction>
</comment>
<gene>
    <name evidence="4" type="primary">cysE_4</name>
    <name evidence="4" type="ORF">PFLU3_13120</name>
</gene>
<dbReference type="GO" id="GO:0009001">
    <property type="term" value="F:serine O-acetyltransferase activity"/>
    <property type="evidence" value="ECO:0007669"/>
    <property type="project" value="UniProtKB-EC"/>
</dbReference>
<dbReference type="AlphaFoldDB" id="A0A0D0TMM4"/>
<dbReference type="EC" id="2.3.1.30" evidence="3"/>
<accession>A0A0D0TMM4</accession>
<dbReference type="PANTHER" id="PTHR42811">
    <property type="entry name" value="SERINE ACETYLTRANSFERASE"/>
    <property type="match status" value="1"/>
</dbReference>
<dbReference type="InterPro" id="IPR011004">
    <property type="entry name" value="Trimer_LpxA-like_sf"/>
</dbReference>
<comment type="similarity">
    <text evidence="3">Belongs to the transferase hexapeptide repeat family.</text>
</comment>
<protein>
    <recommendedName>
        <fullName evidence="3">Serine acetyltransferase</fullName>
        <ecNumber evidence="3">2.3.1.30</ecNumber>
    </recommendedName>
</protein>
<dbReference type="Gene3D" id="2.160.10.10">
    <property type="entry name" value="Hexapeptide repeat proteins"/>
    <property type="match status" value="1"/>
</dbReference>
<dbReference type="Proteomes" id="UP000032210">
    <property type="component" value="Unassembled WGS sequence"/>
</dbReference>
<evidence type="ECO:0000256" key="2">
    <source>
        <dbReference type="ARBA" id="ARBA00023315"/>
    </source>
</evidence>
<dbReference type="EMBL" id="JXCQ01000008">
    <property type="protein sequence ID" value="KIR23159.1"/>
    <property type="molecule type" value="Genomic_DNA"/>
</dbReference>